<name>A0A8H4QSQ5_9AGAR</name>
<dbReference type="AlphaFoldDB" id="A0A8H4QSQ5"/>
<evidence type="ECO:0000313" key="1">
    <source>
        <dbReference type="EMBL" id="KAF4616531.1"/>
    </source>
</evidence>
<proteinExistence type="predicted"/>
<evidence type="ECO:0000313" key="2">
    <source>
        <dbReference type="Proteomes" id="UP000521872"/>
    </source>
</evidence>
<dbReference type="Proteomes" id="UP000521872">
    <property type="component" value="Unassembled WGS sequence"/>
</dbReference>
<protein>
    <submittedName>
        <fullName evidence="1">Uncharacterized protein</fullName>
    </submittedName>
</protein>
<comment type="caution">
    <text evidence="1">The sequence shown here is derived from an EMBL/GenBank/DDBJ whole genome shotgun (WGS) entry which is preliminary data.</text>
</comment>
<organism evidence="1 2">
    <name type="scientific">Agrocybe pediades</name>
    <dbReference type="NCBI Taxonomy" id="84607"/>
    <lineage>
        <taxon>Eukaryota</taxon>
        <taxon>Fungi</taxon>
        <taxon>Dikarya</taxon>
        <taxon>Basidiomycota</taxon>
        <taxon>Agaricomycotina</taxon>
        <taxon>Agaricomycetes</taxon>
        <taxon>Agaricomycetidae</taxon>
        <taxon>Agaricales</taxon>
        <taxon>Agaricineae</taxon>
        <taxon>Strophariaceae</taxon>
        <taxon>Agrocybe</taxon>
    </lineage>
</organism>
<dbReference type="EMBL" id="JAACJL010000031">
    <property type="protein sequence ID" value="KAF4616531.1"/>
    <property type="molecule type" value="Genomic_DNA"/>
</dbReference>
<sequence length="135" mass="14687">MPSAYIPTSTSTIKEGDIMKAKPKHFIPRPESVGSVGQHPVIVLTRPDPNGYVLVAPMSHNHPNGTPTRSASRYGLPVDPIKGESRVNVGQPKLIHETNLRANTPHTTMTFNNFAALKADIVSNAAAQQSQYLMY</sequence>
<accession>A0A8H4QSQ5</accession>
<reference evidence="1 2" key="1">
    <citation type="submission" date="2019-12" db="EMBL/GenBank/DDBJ databases">
        <authorList>
            <person name="Floudas D."/>
            <person name="Bentzer J."/>
            <person name="Ahren D."/>
            <person name="Johansson T."/>
            <person name="Persson P."/>
            <person name="Tunlid A."/>
        </authorList>
    </citation>
    <scope>NUCLEOTIDE SEQUENCE [LARGE SCALE GENOMIC DNA]</scope>
    <source>
        <strain evidence="1 2">CBS 102.39</strain>
    </source>
</reference>
<gene>
    <name evidence="1" type="ORF">D9613_008710</name>
</gene>
<keyword evidence="2" id="KW-1185">Reference proteome</keyword>